<gene>
    <name evidence="11" type="ORF">PTTG_03172</name>
</gene>
<keyword evidence="3" id="KW-0378">Hydrolase</keyword>
<evidence type="ECO:0000256" key="6">
    <source>
        <dbReference type="ARBA" id="ARBA00039150"/>
    </source>
</evidence>
<dbReference type="InterPro" id="IPR006693">
    <property type="entry name" value="AB_hydrolase_lipase"/>
</dbReference>
<evidence type="ECO:0000256" key="9">
    <source>
        <dbReference type="SAM" id="Phobius"/>
    </source>
</evidence>
<organism evidence="11">
    <name type="scientific">Puccinia triticina (isolate 1-1 / race 1 (BBBD))</name>
    <name type="common">Brown leaf rust fungus</name>
    <dbReference type="NCBI Taxonomy" id="630390"/>
    <lineage>
        <taxon>Eukaryota</taxon>
        <taxon>Fungi</taxon>
        <taxon>Dikarya</taxon>
        <taxon>Basidiomycota</taxon>
        <taxon>Pucciniomycotina</taxon>
        <taxon>Pucciniomycetes</taxon>
        <taxon>Pucciniales</taxon>
        <taxon>Pucciniaceae</taxon>
        <taxon>Puccinia</taxon>
    </lineage>
</organism>
<evidence type="ECO:0000313" key="12">
    <source>
        <dbReference type="EnsemblFungi" id="PTTG_03172-t43_1-p1"/>
    </source>
</evidence>
<dbReference type="Proteomes" id="UP000005240">
    <property type="component" value="Unassembled WGS sequence"/>
</dbReference>
<reference evidence="12" key="4">
    <citation type="submission" date="2025-05" db="UniProtKB">
        <authorList>
            <consortium name="EnsemblFungi"/>
        </authorList>
    </citation>
    <scope>IDENTIFICATION</scope>
    <source>
        <strain evidence="12">isolate 1-1 / race 1 (BBBD)</strain>
    </source>
</reference>
<comment type="catalytic activity">
    <reaction evidence="7">
        <text>a sterol ester + H2O = a sterol + a fatty acid + H(+)</text>
        <dbReference type="Rhea" id="RHEA:10100"/>
        <dbReference type="ChEBI" id="CHEBI:15377"/>
        <dbReference type="ChEBI" id="CHEBI:15378"/>
        <dbReference type="ChEBI" id="CHEBI:15889"/>
        <dbReference type="ChEBI" id="CHEBI:28868"/>
        <dbReference type="ChEBI" id="CHEBI:35915"/>
        <dbReference type="EC" id="3.1.1.13"/>
    </reaction>
</comment>
<keyword evidence="9" id="KW-0812">Transmembrane</keyword>
<evidence type="ECO:0000313" key="11">
    <source>
        <dbReference type="EMBL" id="OAV97949.1"/>
    </source>
</evidence>
<dbReference type="GO" id="GO:0016020">
    <property type="term" value="C:membrane"/>
    <property type="evidence" value="ECO:0007669"/>
    <property type="project" value="UniProtKB-SubCell"/>
</dbReference>
<dbReference type="VEuPathDB" id="FungiDB:PTTG_03172"/>
<dbReference type="SUPFAM" id="SSF53474">
    <property type="entry name" value="alpha/beta-Hydrolases"/>
    <property type="match status" value="1"/>
</dbReference>
<feature type="transmembrane region" description="Helical" evidence="9">
    <location>
        <begin position="389"/>
        <end position="407"/>
    </location>
</feature>
<evidence type="ECO:0000256" key="2">
    <source>
        <dbReference type="ARBA" id="ARBA00008645"/>
    </source>
</evidence>
<dbReference type="AlphaFoldDB" id="A0A180H009"/>
<keyword evidence="13" id="KW-1185">Reference proteome</keyword>
<keyword evidence="4" id="KW-0443">Lipid metabolism</keyword>
<protein>
    <recommendedName>
        <fullName evidence="6">sterol esterase</fullName>
        <ecNumber evidence="6">3.1.1.13</ecNumber>
    </recommendedName>
</protein>
<dbReference type="InterPro" id="IPR029058">
    <property type="entry name" value="AB_hydrolase_fold"/>
</dbReference>
<keyword evidence="5 9" id="KW-0472">Membrane</keyword>
<feature type="region of interest" description="Disordered" evidence="8">
    <location>
        <begin position="597"/>
        <end position="617"/>
    </location>
</feature>
<dbReference type="OrthoDB" id="9974421at2759"/>
<feature type="compositionally biased region" description="Polar residues" evidence="8">
    <location>
        <begin position="597"/>
        <end position="612"/>
    </location>
</feature>
<dbReference type="PANTHER" id="PTHR11005">
    <property type="entry name" value="LYSOSOMAL ACID LIPASE-RELATED"/>
    <property type="match status" value="1"/>
</dbReference>
<evidence type="ECO:0000313" key="13">
    <source>
        <dbReference type="Proteomes" id="UP000005240"/>
    </source>
</evidence>
<comment type="similarity">
    <text evidence="2">Belongs to the AB hydrolase superfamily.</text>
</comment>
<comment type="subcellular location">
    <subcellularLocation>
        <location evidence="1">Membrane</location>
    </subcellularLocation>
</comment>
<dbReference type="STRING" id="630390.A0A180H009"/>
<dbReference type="Pfam" id="PF04083">
    <property type="entry name" value="Abhydro_lipase"/>
    <property type="match status" value="1"/>
</dbReference>
<evidence type="ECO:0000256" key="4">
    <source>
        <dbReference type="ARBA" id="ARBA00023098"/>
    </source>
</evidence>
<evidence type="ECO:0000256" key="8">
    <source>
        <dbReference type="SAM" id="MobiDB-lite"/>
    </source>
</evidence>
<feature type="domain" description="Partial AB-hydrolase lipase" evidence="10">
    <location>
        <begin position="170"/>
        <end position="233"/>
    </location>
</feature>
<keyword evidence="9" id="KW-1133">Transmembrane helix</keyword>
<dbReference type="EMBL" id="ADAS02000010">
    <property type="protein sequence ID" value="OAV97949.1"/>
    <property type="molecule type" value="Genomic_DNA"/>
</dbReference>
<evidence type="ECO:0000256" key="1">
    <source>
        <dbReference type="ARBA" id="ARBA00004370"/>
    </source>
</evidence>
<dbReference type="EnsemblFungi" id="PTTG_03172-t43_1">
    <property type="protein sequence ID" value="PTTG_03172-t43_1-p1"/>
    <property type="gene ID" value="PTTG_03172"/>
</dbReference>
<reference evidence="11" key="2">
    <citation type="submission" date="2016-05" db="EMBL/GenBank/DDBJ databases">
        <title>Comparative analysis highlights variable genome content of wheat rusts and divergence of the mating loci.</title>
        <authorList>
            <person name="Cuomo C.A."/>
            <person name="Bakkeren G."/>
            <person name="Szabo L."/>
            <person name="Khalil H."/>
            <person name="Joly D."/>
            <person name="Goldberg J."/>
            <person name="Young S."/>
            <person name="Zeng Q."/>
            <person name="Fellers J."/>
        </authorList>
    </citation>
    <scope>NUCLEOTIDE SEQUENCE [LARGE SCALE GENOMIC DNA]</scope>
    <source>
        <strain evidence="11">1-1 BBBD Race 1</strain>
    </source>
</reference>
<reference evidence="12 13" key="3">
    <citation type="journal article" date="2017" name="G3 (Bethesda)">
        <title>Comparative analysis highlights variable genome content of wheat rusts and divergence of the mating loci.</title>
        <authorList>
            <person name="Cuomo C.A."/>
            <person name="Bakkeren G."/>
            <person name="Khalil H.B."/>
            <person name="Panwar V."/>
            <person name="Joly D."/>
            <person name="Linning R."/>
            <person name="Sakthikumar S."/>
            <person name="Song X."/>
            <person name="Adiconis X."/>
            <person name="Fan L."/>
            <person name="Goldberg J.M."/>
            <person name="Levin J.Z."/>
            <person name="Young S."/>
            <person name="Zeng Q."/>
            <person name="Anikster Y."/>
            <person name="Bruce M."/>
            <person name="Wang M."/>
            <person name="Yin C."/>
            <person name="McCallum B."/>
            <person name="Szabo L.J."/>
            <person name="Hulbert S."/>
            <person name="Chen X."/>
            <person name="Fellers J.P."/>
        </authorList>
    </citation>
    <scope>NUCLEOTIDE SEQUENCE</scope>
    <source>
        <strain evidence="13">Isolate 1-1 / race 1 (BBBD)</strain>
        <strain evidence="12">isolate 1-1 / race 1 (BBBD)</strain>
    </source>
</reference>
<dbReference type="GO" id="GO:0016125">
    <property type="term" value="P:sterol metabolic process"/>
    <property type="evidence" value="ECO:0007669"/>
    <property type="project" value="UniProtKB-ARBA"/>
</dbReference>
<evidence type="ECO:0000259" key="10">
    <source>
        <dbReference type="Pfam" id="PF04083"/>
    </source>
</evidence>
<reference evidence="11" key="1">
    <citation type="submission" date="2009-11" db="EMBL/GenBank/DDBJ databases">
        <authorList>
            <consortium name="The Broad Institute Genome Sequencing Platform"/>
            <person name="Ward D."/>
            <person name="Feldgarden M."/>
            <person name="Earl A."/>
            <person name="Young S.K."/>
            <person name="Zeng Q."/>
            <person name="Koehrsen M."/>
            <person name="Alvarado L."/>
            <person name="Berlin A."/>
            <person name="Bochicchio J."/>
            <person name="Borenstein D."/>
            <person name="Chapman S.B."/>
            <person name="Chen Z."/>
            <person name="Engels R."/>
            <person name="Freedman E."/>
            <person name="Gellesch M."/>
            <person name="Goldberg J."/>
            <person name="Griggs A."/>
            <person name="Gujja S."/>
            <person name="Heilman E."/>
            <person name="Heiman D."/>
            <person name="Hepburn T."/>
            <person name="Howarth C."/>
            <person name="Jen D."/>
            <person name="Larson L."/>
            <person name="Lewis B."/>
            <person name="Mehta T."/>
            <person name="Park D."/>
            <person name="Pearson M."/>
            <person name="Roberts A."/>
            <person name="Saif S."/>
            <person name="Shea T."/>
            <person name="Shenoy N."/>
            <person name="Sisk P."/>
            <person name="Stolte C."/>
            <person name="Sykes S."/>
            <person name="Thomson T."/>
            <person name="Walk T."/>
            <person name="White J."/>
            <person name="Yandava C."/>
            <person name="Izard J."/>
            <person name="Baranova O.V."/>
            <person name="Blanton J.M."/>
            <person name="Tanner A.C."/>
            <person name="Dewhirst F.E."/>
            <person name="Haas B."/>
            <person name="Nusbaum C."/>
            <person name="Birren B."/>
        </authorList>
    </citation>
    <scope>NUCLEOTIDE SEQUENCE [LARGE SCALE GENOMIC DNA]</scope>
    <source>
        <strain evidence="11">1-1 BBBD Race 1</strain>
    </source>
</reference>
<dbReference type="EC" id="3.1.1.13" evidence="6"/>
<proteinExistence type="inferred from homology"/>
<evidence type="ECO:0000256" key="3">
    <source>
        <dbReference type="ARBA" id="ARBA00022801"/>
    </source>
</evidence>
<dbReference type="Gene3D" id="3.40.50.1820">
    <property type="entry name" value="alpha/beta hydrolase"/>
    <property type="match status" value="1"/>
</dbReference>
<feature type="transmembrane region" description="Helical" evidence="9">
    <location>
        <begin position="90"/>
        <end position="114"/>
    </location>
</feature>
<accession>A0A180H009</accession>
<dbReference type="FunFam" id="3.40.50.1820:FF:000108">
    <property type="entry name" value="Lipid particle protein"/>
    <property type="match status" value="1"/>
</dbReference>
<sequence>MHMPTLPRSGIQISAINIPPLPIAHPPIFCPPTTLLSDFRLPTSDTTMDDSTLVQNLLPSHFGSTGNVTLLSTPRGGPLPKHTPQRKLRLFALQLGSHIVSNAILVLIVIYALLKRLATKLFNALASLLNSLCSPNHYQQKKHHQRSRKLSRSWDRPEKFKNEKITKDFHYYAQQAGFEIVEQTVETLDGYFLQVWKIVKPGQERFTLKDGLGGYPVLIQHGLFQSSGSFITSEERSLAFWLAEHGGYQVYLGNNRGIFNMGHRTLKRSDPKFWDYNIKELALYDLPALVDHVLKDTGHSKLAFLGHSQGNATMFCSLATGMIPELGSKLSCFVALAPAVYAGPLTSGFPFGALKSMRWRTWRRFFGILDFLPVMSWCVDWLPSSIFGFLGYQMFAFLFSWTDRNWLLRRKLKMFRFTPSPVSSAGIFWWTGYQGFSTRGCVLDPEVERWWDARFPPLALYHGGKDYLVLTDPLLKRLETHEKSVNLIRNFKLEEGEHCDTFWHADAVELCFHLILEDIEKTRAPQQVAEVADASSPGEPSTAIVAVPKSAPANNRLQQILSEPSSCDAKTREQIMNGILSGQIAELGHRFLNLQQQESTETPHSASPTAQHTLGPDNLLVVDGSLFMDDRDRFQEPVMHLDRDV</sequence>
<name>A0A180H009_PUCT1</name>
<evidence type="ECO:0000256" key="5">
    <source>
        <dbReference type="ARBA" id="ARBA00023136"/>
    </source>
</evidence>
<evidence type="ECO:0000256" key="7">
    <source>
        <dbReference type="ARBA" id="ARBA00051395"/>
    </source>
</evidence>
<dbReference type="GO" id="GO:0004771">
    <property type="term" value="F:sterol ester esterase activity"/>
    <property type="evidence" value="ECO:0007669"/>
    <property type="project" value="UniProtKB-EC"/>
</dbReference>